<dbReference type="AlphaFoldDB" id="A0A5B7HR03"/>
<dbReference type="EMBL" id="VSRR010034268">
    <property type="protein sequence ID" value="MPC72169.1"/>
    <property type="molecule type" value="Genomic_DNA"/>
</dbReference>
<protein>
    <submittedName>
        <fullName evidence="1">Uncharacterized protein</fullName>
    </submittedName>
</protein>
<dbReference type="Proteomes" id="UP000324222">
    <property type="component" value="Unassembled WGS sequence"/>
</dbReference>
<accession>A0A5B7HR03</accession>
<proteinExistence type="predicted"/>
<comment type="caution">
    <text evidence="1">The sequence shown here is derived from an EMBL/GenBank/DDBJ whole genome shotgun (WGS) entry which is preliminary data.</text>
</comment>
<organism evidence="1 2">
    <name type="scientific">Portunus trituberculatus</name>
    <name type="common">Swimming crab</name>
    <name type="synonym">Neptunus trituberculatus</name>
    <dbReference type="NCBI Taxonomy" id="210409"/>
    <lineage>
        <taxon>Eukaryota</taxon>
        <taxon>Metazoa</taxon>
        <taxon>Ecdysozoa</taxon>
        <taxon>Arthropoda</taxon>
        <taxon>Crustacea</taxon>
        <taxon>Multicrustacea</taxon>
        <taxon>Malacostraca</taxon>
        <taxon>Eumalacostraca</taxon>
        <taxon>Eucarida</taxon>
        <taxon>Decapoda</taxon>
        <taxon>Pleocyemata</taxon>
        <taxon>Brachyura</taxon>
        <taxon>Eubrachyura</taxon>
        <taxon>Portunoidea</taxon>
        <taxon>Portunidae</taxon>
        <taxon>Portuninae</taxon>
        <taxon>Portunus</taxon>
    </lineage>
</organism>
<gene>
    <name evidence="1" type="ORF">E2C01_066463</name>
</gene>
<evidence type="ECO:0000313" key="2">
    <source>
        <dbReference type="Proteomes" id="UP000324222"/>
    </source>
</evidence>
<sequence>MLLTGETFLRTRCGVRSWPAIHNCPGFVYKQRPGSCEHQFMFAADRLFVAAKYNKLYLAAKLYDAEWKSLCAKSRYVTPQVTTTYCAAPLPPPCPQCCLWL</sequence>
<keyword evidence="2" id="KW-1185">Reference proteome</keyword>
<evidence type="ECO:0000313" key="1">
    <source>
        <dbReference type="EMBL" id="MPC72169.1"/>
    </source>
</evidence>
<reference evidence="1 2" key="1">
    <citation type="submission" date="2019-05" db="EMBL/GenBank/DDBJ databases">
        <title>Another draft genome of Portunus trituberculatus and its Hox gene families provides insights of decapod evolution.</title>
        <authorList>
            <person name="Jeong J.-H."/>
            <person name="Song I."/>
            <person name="Kim S."/>
            <person name="Choi T."/>
            <person name="Kim D."/>
            <person name="Ryu S."/>
            <person name="Kim W."/>
        </authorList>
    </citation>
    <scope>NUCLEOTIDE SEQUENCE [LARGE SCALE GENOMIC DNA]</scope>
    <source>
        <tissue evidence="1">Muscle</tissue>
    </source>
</reference>
<name>A0A5B7HR03_PORTR</name>